<name>A0A1I7X6D5_HETBA</name>
<keyword evidence="2" id="KW-1185">Reference proteome</keyword>
<reference evidence="3" key="1">
    <citation type="submission" date="2016-11" db="UniProtKB">
        <authorList>
            <consortium name="WormBaseParasite"/>
        </authorList>
    </citation>
    <scope>IDENTIFICATION</scope>
</reference>
<feature type="chain" id="PRO_5009310992" evidence="1">
    <location>
        <begin position="17"/>
        <end position="102"/>
    </location>
</feature>
<accession>A0A1I7X6D5</accession>
<dbReference type="AlphaFoldDB" id="A0A1I7X6D5"/>
<sequence>MHTVLLFVTGITSLKAECPYGFTDTLHLPVLCDPNTNTLDACPEGYNCMPSETDFTKVEDLILPPTPSSRKINNQTTYAVKRIEGIDLDIPSLLSINQIIKI</sequence>
<evidence type="ECO:0000313" key="3">
    <source>
        <dbReference type="WBParaSite" id="Hba_12961"/>
    </source>
</evidence>
<evidence type="ECO:0000256" key="1">
    <source>
        <dbReference type="SAM" id="SignalP"/>
    </source>
</evidence>
<protein>
    <submittedName>
        <fullName evidence="3">Secreted protein</fullName>
    </submittedName>
</protein>
<dbReference type="Proteomes" id="UP000095283">
    <property type="component" value="Unplaced"/>
</dbReference>
<proteinExistence type="predicted"/>
<keyword evidence="1" id="KW-0732">Signal</keyword>
<feature type="signal peptide" evidence="1">
    <location>
        <begin position="1"/>
        <end position="16"/>
    </location>
</feature>
<organism evidence="2 3">
    <name type="scientific">Heterorhabditis bacteriophora</name>
    <name type="common">Entomopathogenic nematode worm</name>
    <dbReference type="NCBI Taxonomy" id="37862"/>
    <lineage>
        <taxon>Eukaryota</taxon>
        <taxon>Metazoa</taxon>
        <taxon>Ecdysozoa</taxon>
        <taxon>Nematoda</taxon>
        <taxon>Chromadorea</taxon>
        <taxon>Rhabditida</taxon>
        <taxon>Rhabditina</taxon>
        <taxon>Rhabditomorpha</taxon>
        <taxon>Strongyloidea</taxon>
        <taxon>Heterorhabditidae</taxon>
        <taxon>Heterorhabditis</taxon>
    </lineage>
</organism>
<dbReference type="WBParaSite" id="Hba_12961">
    <property type="protein sequence ID" value="Hba_12961"/>
    <property type="gene ID" value="Hba_12961"/>
</dbReference>
<evidence type="ECO:0000313" key="2">
    <source>
        <dbReference type="Proteomes" id="UP000095283"/>
    </source>
</evidence>